<reference evidence="8 9" key="1">
    <citation type="submission" date="2024-02" db="EMBL/GenBank/DDBJ databases">
        <authorList>
            <person name="Vignale AGUSTIN F."/>
            <person name="Sosa J E."/>
            <person name="Modenutti C."/>
        </authorList>
    </citation>
    <scope>NUCLEOTIDE SEQUENCE [LARGE SCALE GENOMIC DNA]</scope>
</reference>
<comment type="subcellular location">
    <subcellularLocation>
        <location evidence="2">Cytoplasm</location>
    </subcellularLocation>
    <subcellularLocation>
        <location evidence="1">Nucleus</location>
    </subcellularLocation>
</comment>
<comment type="caution">
    <text evidence="8">The sequence shown here is derived from an EMBL/GenBank/DDBJ whole genome shotgun (WGS) entry which is preliminary data.</text>
</comment>
<keyword evidence="6" id="KW-0653">Protein transport</keyword>
<evidence type="ECO:0000256" key="1">
    <source>
        <dbReference type="ARBA" id="ARBA00004123"/>
    </source>
</evidence>
<dbReference type="PANTHER" id="PTHR12596:SF1">
    <property type="entry name" value="EXPORTIN-4"/>
    <property type="match status" value="1"/>
</dbReference>
<sequence>MNPNIWRYLVSCNDFYEILLFLYLQESWHELANAFSNERILFSLNSAHQRSLAQTLVLSASGMRTSEASNQYVRGLMGHMVSYLVEMSGKNDLKQVVQQPDVILLVCCLLERLRGAASASEPRTQKAIYEMGFSVMNAVLIFLELYKHEVHLAKNLVFSSVGCCNVVLYSDFVKP</sequence>
<keyword evidence="7" id="KW-0539">Nucleus</keyword>
<dbReference type="EMBL" id="CAUOFW020003551">
    <property type="protein sequence ID" value="CAK9160635.1"/>
    <property type="molecule type" value="Genomic_DNA"/>
</dbReference>
<dbReference type="AlphaFoldDB" id="A0ABC8SXT5"/>
<keyword evidence="9" id="KW-1185">Reference proteome</keyword>
<keyword evidence="4" id="KW-0813">Transport</keyword>
<evidence type="ECO:0000256" key="6">
    <source>
        <dbReference type="ARBA" id="ARBA00022927"/>
    </source>
</evidence>
<evidence type="ECO:0000313" key="8">
    <source>
        <dbReference type="EMBL" id="CAK9160635.1"/>
    </source>
</evidence>
<dbReference type="Proteomes" id="UP001642360">
    <property type="component" value="Unassembled WGS sequence"/>
</dbReference>
<comment type="similarity">
    <text evidence="3">Belongs to the exportin family.</text>
</comment>
<protein>
    <submittedName>
        <fullName evidence="8">Uncharacterized protein</fullName>
    </submittedName>
</protein>
<evidence type="ECO:0000256" key="2">
    <source>
        <dbReference type="ARBA" id="ARBA00004496"/>
    </source>
</evidence>
<proteinExistence type="inferred from homology"/>
<dbReference type="GO" id="GO:0005737">
    <property type="term" value="C:cytoplasm"/>
    <property type="evidence" value="ECO:0007669"/>
    <property type="project" value="UniProtKB-SubCell"/>
</dbReference>
<keyword evidence="5" id="KW-0963">Cytoplasm</keyword>
<organism evidence="8 9">
    <name type="scientific">Ilex paraguariensis</name>
    <name type="common">yerba mate</name>
    <dbReference type="NCBI Taxonomy" id="185542"/>
    <lineage>
        <taxon>Eukaryota</taxon>
        <taxon>Viridiplantae</taxon>
        <taxon>Streptophyta</taxon>
        <taxon>Embryophyta</taxon>
        <taxon>Tracheophyta</taxon>
        <taxon>Spermatophyta</taxon>
        <taxon>Magnoliopsida</taxon>
        <taxon>eudicotyledons</taxon>
        <taxon>Gunneridae</taxon>
        <taxon>Pentapetalae</taxon>
        <taxon>asterids</taxon>
        <taxon>campanulids</taxon>
        <taxon>Aquifoliales</taxon>
        <taxon>Aquifoliaceae</taxon>
        <taxon>Ilex</taxon>
    </lineage>
</organism>
<dbReference type="InterPro" id="IPR044189">
    <property type="entry name" value="XPO4/7-like"/>
</dbReference>
<name>A0ABC8SXT5_9AQUA</name>
<gene>
    <name evidence="8" type="ORF">ILEXP_LOCUS29407</name>
</gene>
<accession>A0ABC8SXT5</accession>
<evidence type="ECO:0000256" key="5">
    <source>
        <dbReference type="ARBA" id="ARBA00022490"/>
    </source>
</evidence>
<evidence type="ECO:0000256" key="4">
    <source>
        <dbReference type="ARBA" id="ARBA00022448"/>
    </source>
</evidence>
<dbReference type="PANTHER" id="PTHR12596">
    <property type="entry name" value="EXPORTIN 4,7-RELATED"/>
    <property type="match status" value="1"/>
</dbReference>
<evidence type="ECO:0000313" key="9">
    <source>
        <dbReference type="Proteomes" id="UP001642360"/>
    </source>
</evidence>
<evidence type="ECO:0000256" key="7">
    <source>
        <dbReference type="ARBA" id="ARBA00023242"/>
    </source>
</evidence>
<dbReference type="GO" id="GO:0015031">
    <property type="term" value="P:protein transport"/>
    <property type="evidence" value="ECO:0007669"/>
    <property type="project" value="UniProtKB-KW"/>
</dbReference>
<evidence type="ECO:0000256" key="3">
    <source>
        <dbReference type="ARBA" id="ARBA00009466"/>
    </source>
</evidence>
<dbReference type="GO" id="GO:0005634">
    <property type="term" value="C:nucleus"/>
    <property type="evidence" value="ECO:0007669"/>
    <property type="project" value="UniProtKB-SubCell"/>
</dbReference>